<evidence type="ECO:0000313" key="3">
    <source>
        <dbReference type="Proteomes" id="UP000593567"/>
    </source>
</evidence>
<dbReference type="Proteomes" id="UP000593567">
    <property type="component" value="Unassembled WGS sequence"/>
</dbReference>
<name>A0A7J7JA33_BUGNE</name>
<reference evidence="2" key="1">
    <citation type="submission" date="2020-06" db="EMBL/GenBank/DDBJ databases">
        <title>Draft genome of Bugula neritina, a colonial animal packing powerful symbionts and potential medicines.</title>
        <authorList>
            <person name="Rayko M."/>
        </authorList>
    </citation>
    <scope>NUCLEOTIDE SEQUENCE [LARGE SCALE GENOMIC DNA]</scope>
    <source>
        <strain evidence="2">Kwan_BN1</strain>
    </source>
</reference>
<accession>A0A7J7JA33</accession>
<feature type="compositionally biased region" description="Polar residues" evidence="1">
    <location>
        <begin position="68"/>
        <end position="85"/>
    </location>
</feature>
<sequence>MDRIEFTRQIYPQRSPLRKRRKAEAPLMSIEDMNVAGNLARPLLDNSHLKLRSHLAHGAVAKRRPPSKVSSTVFKENDKNSNNIAQEVLPRLPKHLAADDRKNQENYRPVPAARGKLKKPSKGLKSDDSDASSSMFGGYRSEGNIAGEVNSNPHASAGVMLIASKPLQDSASNSVSASMGSQEDMLGSMSSLDDNLSSRVTLSLAFLASTSSFNGLWTS</sequence>
<evidence type="ECO:0000256" key="1">
    <source>
        <dbReference type="SAM" id="MobiDB-lite"/>
    </source>
</evidence>
<feature type="compositionally biased region" description="Basic residues" evidence="1">
    <location>
        <begin position="57"/>
        <end position="66"/>
    </location>
</feature>
<organism evidence="2 3">
    <name type="scientific">Bugula neritina</name>
    <name type="common">Brown bryozoan</name>
    <name type="synonym">Sertularia neritina</name>
    <dbReference type="NCBI Taxonomy" id="10212"/>
    <lineage>
        <taxon>Eukaryota</taxon>
        <taxon>Metazoa</taxon>
        <taxon>Spiralia</taxon>
        <taxon>Lophotrochozoa</taxon>
        <taxon>Bryozoa</taxon>
        <taxon>Gymnolaemata</taxon>
        <taxon>Cheilostomatida</taxon>
        <taxon>Flustrina</taxon>
        <taxon>Buguloidea</taxon>
        <taxon>Bugulidae</taxon>
        <taxon>Bugula</taxon>
    </lineage>
</organism>
<feature type="region of interest" description="Disordered" evidence="1">
    <location>
        <begin position="57"/>
        <end position="136"/>
    </location>
</feature>
<proteinExistence type="predicted"/>
<dbReference type="AlphaFoldDB" id="A0A7J7JA33"/>
<evidence type="ECO:0000313" key="2">
    <source>
        <dbReference type="EMBL" id="KAF6022905.1"/>
    </source>
</evidence>
<comment type="caution">
    <text evidence="2">The sequence shown here is derived from an EMBL/GenBank/DDBJ whole genome shotgun (WGS) entry which is preliminary data.</text>
</comment>
<keyword evidence="3" id="KW-1185">Reference proteome</keyword>
<feature type="compositionally biased region" description="Basic and acidic residues" evidence="1">
    <location>
        <begin position="96"/>
        <end position="105"/>
    </location>
</feature>
<dbReference type="EMBL" id="VXIV02002791">
    <property type="protein sequence ID" value="KAF6022905.1"/>
    <property type="molecule type" value="Genomic_DNA"/>
</dbReference>
<gene>
    <name evidence="2" type="ORF">EB796_018791</name>
</gene>
<protein>
    <submittedName>
        <fullName evidence="2">Nab-1</fullName>
    </submittedName>
</protein>